<keyword evidence="1" id="KW-1133">Transmembrane helix</keyword>
<evidence type="ECO:0000256" key="1">
    <source>
        <dbReference type="SAM" id="Phobius"/>
    </source>
</evidence>
<dbReference type="AlphaFoldDB" id="A0A653IHV6"/>
<gene>
    <name evidence="2" type="ORF">EXIGUO9Y_80068</name>
</gene>
<keyword evidence="1" id="KW-0472">Membrane</keyword>
<dbReference type="EMBL" id="CABWKQ010000058">
    <property type="protein sequence ID" value="VWX38740.1"/>
    <property type="molecule type" value="Genomic_DNA"/>
</dbReference>
<keyword evidence="1" id="KW-0812">Transmembrane</keyword>
<dbReference type="RefSeq" id="WP_159172592.1">
    <property type="nucleotide sequence ID" value="NZ_LR732308.1"/>
</dbReference>
<protein>
    <submittedName>
        <fullName evidence="2">Uncharacterized protein</fullName>
    </submittedName>
</protein>
<feature type="transmembrane region" description="Helical" evidence="1">
    <location>
        <begin position="98"/>
        <end position="117"/>
    </location>
</feature>
<proteinExistence type="predicted"/>
<evidence type="ECO:0000313" key="3">
    <source>
        <dbReference type="Proteomes" id="UP000439752"/>
    </source>
</evidence>
<reference evidence="2 3" key="1">
    <citation type="submission" date="2019-10" db="EMBL/GenBank/DDBJ databases">
        <authorList>
            <person name="Karimi E."/>
        </authorList>
    </citation>
    <scope>NUCLEOTIDE SEQUENCE [LARGE SCALE GENOMIC DNA]</scope>
    <source>
        <strain evidence="2">Exiguobacterium sp. 9Y</strain>
    </source>
</reference>
<evidence type="ECO:0000313" key="2">
    <source>
        <dbReference type="EMBL" id="VWX38740.1"/>
    </source>
</evidence>
<organism evidence="2 3">
    <name type="scientific">Exiguobacterium oxidotolerans</name>
    <dbReference type="NCBI Taxonomy" id="223958"/>
    <lineage>
        <taxon>Bacteria</taxon>
        <taxon>Bacillati</taxon>
        <taxon>Bacillota</taxon>
        <taxon>Bacilli</taxon>
        <taxon>Bacillales</taxon>
        <taxon>Bacillales Family XII. Incertae Sedis</taxon>
        <taxon>Exiguobacterium</taxon>
    </lineage>
</organism>
<sequence length="223" mass="25605">MPQSFRLKVCLYVCLTCFLVLLAQSVLPSVYSSTLSLLHKKTDSSCLARCGAQGDSSIVSSGDSFNVDSGAVANVESITPKKPLFRTSFDSSISAPPYILILIVLSFATLAFFYYYIKIYRPSRFQLAGFDYEHHVTVIIQPDHDVSSELIREHIQFFNFRLPKHLQRYGHETITEWFERIGFPSPVDPGYFEVRYGNTHQLKIHQFTFFKQATDDFLRKQHL</sequence>
<keyword evidence="3" id="KW-1185">Reference proteome</keyword>
<name>A0A653IHV6_9BACL</name>
<accession>A0A653IHV6</accession>
<dbReference type="Proteomes" id="UP000439752">
    <property type="component" value="Unassembled WGS sequence"/>
</dbReference>